<dbReference type="EMBL" id="CP066776">
    <property type="protein sequence ID" value="QQL45969.1"/>
    <property type="molecule type" value="Genomic_DNA"/>
</dbReference>
<dbReference type="PANTHER" id="PTHR38037">
    <property type="entry name" value="ZN_PROTEASE DOMAIN-CONTAINING PROTEIN"/>
    <property type="match status" value="1"/>
</dbReference>
<feature type="chain" id="PRO_5043960871" evidence="2">
    <location>
        <begin position="23"/>
        <end position="190"/>
    </location>
</feature>
<reference evidence="4 5" key="1">
    <citation type="submission" date="2020-12" db="EMBL/GenBank/DDBJ databases">
        <title>Sulforoseuscoccus oceanibium gen. nov., sp. nov., a representative of the phylum Verrucomicrobia with special cytoplasmic membrane, and proposal of Sulforoseuscoccusaceae fam. nov.</title>
        <authorList>
            <person name="Xi F."/>
        </authorList>
    </citation>
    <scope>NUCLEOTIDE SEQUENCE [LARGE SCALE GENOMIC DNA]</scope>
    <source>
        <strain evidence="4 5">T37</strain>
    </source>
</reference>
<proteinExistence type="predicted"/>
<dbReference type="InterPro" id="IPR021109">
    <property type="entry name" value="Peptidase_aspartic_dom_sf"/>
</dbReference>
<dbReference type="InterPro" id="IPR008503">
    <property type="entry name" value="Asp_endopeptidase"/>
</dbReference>
<evidence type="ECO:0000313" key="5">
    <source>
        <dbReference type="Proteomes" id="UP000475117"/>
    </source>
</evidence>
<dbReference type="KEGG" id="soa:G3M56_005160"/>
<protein>
    <submittedName>
        <fullName evidence="4">ATP-dependent zinc protease</fullName>
    </submittedName>
</protein>
<gene>
    <name evidence="4" type="ORF">G3M56_005160</name>
</gene>
<feature type="domain" description="Retropepsin-like aspartic endopeptidase" evidence="3">
    <location>
        <begin position="37"/>
        <end position="169"/>
    </location>
</feature>
<evidence type="ECO:0000313" key="4">
    <source>
        <dbReference type="EMBL" id="QQL45969.1"/>
    </source>
</evidence>
<feature type="compositionally biased region" description="Basic and acidic residues" evidence="1">
    <location>
        <begin position="171"/>
        <end position="182"/>
    </location>
</feature>
<dbReference type="Proteomes" id="UP000475117">
    <property type="component" value="Chromosome"/>
</dbReference>
<name>A0A6B3LCF4_9BACT</name>
<dbReference type="Pfam" id="PF05618">
    <property type="entry name" value="Zn_protease"/>
    <property type="match status" value="1"/>
</dbReference>
<organism evidence="4 5">
    <name type="scientific">Sulfuriroseicoccus oceanibius</name>
    <dbReference type="NCBI Taxonomy" id="2707525"/>
    <lineage>
        <taxon>Bacteria</taxon>
        <taxon>Pseudomonadati</taxon>
        <taxon>Verrucomicrobiota</taxon>
        <taxon>Verrucomicrobiia</taxon>
        <taxon>Verrucomicrobiales</taxon>
        <taxon>Verrucomicrobiaceae</taxon>
        <taxon>Sulfuriroseicoccus</taxon>
    </lineage>
</organism>
<feature type="region of interest" description="Disordered" evidence="1">
    <location>
        <begin position="171"/>
        <end position="190"/>
    </location>
</feature>
<dbReference type="PANTHER" id="PTHR38037:SF2">
    <property type="entry name" value="ATP-DEPENDENT ZINC PROTEASE DOMAIN-CONTAINING PROTEIN-RELATED"/>
    <property type="match status" value="1"/>
</dbReference>
<keyword evidence="4" id="KW-0645">Protease</keyword>
<keyword evidence="5" id="KW-1185">Reference proteome</keyword>
<evidence type="ECO:0000256" key="1">
    <source>
        <dbReference type="SAM" id="MobiDB-lite"/>
    </source>
</evidence>
<evidence type="ECO:0000256" key="2">
    <source>
        <dbReference type="SAM" id="SignalP"/>
    </source>
</evidence>
<keyword evidence="2" id="KW-0732">Signal</keyword>
<dbReference type="SUPFAM" id="SSF50630">
    <property type="entry name" value="Acid proteases"/>
    <property type="match status" value="1"/>
</dbReference>
<sequence>MKILQLTYSTLLSLAMALMVHAESPSSTSATQEEPIIVGEVEPVGIVEAGTHFEARIDTGAETCSIHAENIEAFERDGKKWVRFQLINPTTKEPILLERPQVRRVKIKHQEGEFERRMVVKLRAAFGEEIRPTEFTLTDRSLYQYPLLVGRNLLHGTAIVDVSRKNTLEKPDLWATDTKDNAPKSSGGKN</sequence>
<dbReference type="AlphaFoldDB" id="A0A6B3LCF4"/>
<dbReference type="GO" id="GO:0006508">
    <property type="term" value="P:proteolysis"/>
    <property type="evidence" value="ECO:0007669"/>
    <property type="project" value="UniProtKB-KW"/>
</dbReference>
<dbReference type="Gene3D" id="2.40.70.10">
    <property type="entry name" value="Acid Proteases"/>
    <property type="match status" value="1"/>
</dbReference>
<dbReference type="RefSeq" id="WP_164364143.1">
    <property type="nucleotide sequence ID" value="NZ_CP066776.1"/>
</dbReference>
<keyword evidence="4" id="KW-0378">Hydrolase</keyword>
<accession>A0A6B3LCF4</accession>
<evidence type="ECO:0000259" key="3">
    <source>
        <dbReference type="Pfam" id="PF05618"/>
    </source>
</evidence>
<dbReference type="GO" id="GO:0008233">
    <property type="term" value="F:peptidase activity"/>
    <property type="evidence" value="ECO:0007669"/>
    <property type="project" value="UniProtKB-KW"/>
</dbReference>
<feature type="signal peptide" evidence="2">
    <location>
        <begin position="1"/>
        <end position="22"/>
    </location>
</feature>